<reference evidence="1 2" key="1">
    <citation type="submission" date="2020-08" db="EMBL/GenBank/DDBJ databases">
        <title>Genome public.</title>
        <authorList>
            <person name="Liu C."/>
            <person name="Sun Q."/>
        </authorList>
    </citation>
    <scope>NUCLEOTIDE SEQUENCE [LARGE SCALE GENOMIC DNA]</scope>
    <source>
        <strain evidence="1 2">NSJ-37</strain>
    </source>
</reference>
<dbReference type="InterPro" id="IPR036782">
    <property type="entry name" value="NE0471-like_N"/>
</dbReference>
<organism evidence="1 2">
    <name type="scientific">Jutongia huaianensis</name>
    <dbReference type="NCBI Taxonomy" id="2763668"/>
    <lineage>
        <taxon>Bacteria</taxon>
        <taxon>Bacillati</taxon>
        <taxon>Bacillota</taxon>
        <taxon>Clostridia</taxon>
        <taxon>Lachnospirales</taxon>
        <taxon>Lachnospiraceae</taxon>
        <taxon>Jutongia</taxon>
    </lineage>
</organism>
<dbReference type="InterPro" id="IPR018841">
    <property type="entry name" value="DUF2442"/>
</dbReference>
<evidence type="ECO:0000313" key="2">
    <source>
        <dbReference type="Proteomes" id="UP000606193"/>
    </source>
</evidence>
<evidence type="ECO:0000313" key="1">
    <source>
        <dbReference type="EMBL" id="MBC8563204.1"/>
    </source>
</evidence>
<dbReference type="SUPFAM" id="SSF143880">
    <property type="entry name" value="NE0471 N-terminal domain-like"/>
    <property type="match status" value="1"/>
</dbReference>
<dbReference type="Pfam" id="PF10387">
    <property type="entry name" value="DUF2442"/>
    <property type="match status" value="1"/>
</dbReference>
<dbReference type="EMBL" id="JACRSX010000017">
    <property type="protein sequence ID" value="MBC8563204.1"/>
    <property type="molecule type" value="Genomic_DNA"/>
</dbReference>
<protein>
    <submittedName>
        <fullName evidence="1">DUF2442 domain-containing protein</fullName>
    </submittedName>
</protein>
<keyword evidence="2" id="KW-1185">Reference proteome</keyword>
<dbReference type="Gene3D" id="3.30.2020.10">
    <property type="entry name" value="NE0471-like N-terminal domain"/>
    <property type="match status" value="1"/>
</dbReference>
<dbReference type="Proteomes" id="UP000606193">
    <property type="component" value="Unassembled WGS sequence"/>
</dbReference>
<dbReference type="RefSeq" id="WP_118679735.1">
    <property type="nucleotide sequence ID" value="NZ_JACRSX010000017.1"/>
</dbReference>
<gene>
    <name evidence="1" type="ORF">H8704_11285</name>
</gene>
<proteinExistence type="predicted"/>
<comment type="caution">
    <text evidence="1">The sequence shown here is derived from an EMBL/GenBank/DDBJ whole genome shotgun (WGS) entry which is preliminary data.</text>
</comment>
<name>A0ABR7N3J0_9FIRM</name>
<accession>A0ABR7N3J0</accession>
<sequence>MIPKIKSVKPLENFILYVVFDDGKTVYYDVKDDINTIADFQDLESIHGLFLQVQLDQSRTCIYWNDRIDLPSDTIYEFGKERILGELQTRRTT</sequence>